<evidence type="ECO:0000313" key="2">
    <source>
        <dbReference type="EMBL" id="ODV83185.1"/>
    </source>
</evidence>
<dbReference type="EMBL" id="KV453867">
    <property type="protein sequence ID" value="ODV83185.1"/>
    <property type="molecule type" value="Genomic_DNA"/>
</dbReference>
<dbReference type="AlphaFoldDB" id="A0A1E4SUK0"/>
<keyword evidence="1" id="KW-1133">Transmembrane helix</keyword>
<name>A0A1E4SUK0_9ASCO</name>
<keyword evidence="3" id="KW-1185">Reference proteome</keyword>
<dbReference type="Proteomes" id="UP000094801">
    <property type="component" value="Unassembled WGS sequence"/>
</dbReference>
<proteinExistence type="predicted"/>
<evidence type="ECO:0000313" key="3">
    <source>
        <dbReference type="Proteomes" id="UP000094801"/>
    </source>
</evidence>
<keyword evidence="1" id="KW-0472">Membrane</keyword>
<feature type="transmembrane region" description="Helical" evidence="1">
    <location>
        <begin position="28"/>
        <end position="51"/>
    </location>
</feature>
<protein>
    <submittedName>
        <fullName evidence="2">Uncharacterized protein</fullName>
    </submittedName>
</protein>
<gene>
    <name evidence="2" type="ORF">CANARDRAFT_9905</name>
</gene>
<accession>A0A1E4SUK0</accession>
<evidence type="ECO:0000256" key="1">
    <source>
        <dbReference type="SAM" id="Phobius"/>
    </source>
</evidence>
<reference evidence="3" key="1">
    <citation type="submission" date="2016-04" db="EMBL/GenBank/DDBJ databases">
        <title>Comparative genomics of biotechnologically important yeasts.</title>
        <authorList>
            <consortium name="DOE Joint Genome Institute"/>
            <person name="Riley R."/>
            <person name="Haridas S."/>
            <person name="Wolfe K.H."/>
            <person name="Lopes M.R."/>
            <person name="Hittinger C.T."/>
            <person name="Goker M."/>
            <person name="Salamov A."/>
            <person name="Wisecaver J."/>
            <person name="Long T.M."/>
            <person name="Aerts A.L."/>
            <person name="Barry K."/>
            <person name="Choi C."/>
            <person name="Clum A."/>
            <person name="Coughlan A.Y."/>
            <person name="Deshpande S."/>
            <person name="Douglass A.P."/>
            <person name="Hanson S.J."/>
            <person name="Klenk H.-P."/>
            <person name="Labutti K."/>
            <person name="Lapidus A."/>
            <person name="Lindquist E."/>
            <person name="Lipzen A."/>
            <person name="Meier-Kolthoff J.P."/>
            <person name="Ohm R.A."/>
            <person name="Otillar R.P."/>
            <person name="Pangilinan J."/>
            <person name="Peng Y."/>
            <person name="Rokas A."/>
            <person name="Rosa C.A."/>
            <person name="Scheuner C."/>
            <person name="Sibirny A.A."/>
            <person name="Slot J.C."/>
            <person name="Stielow J.B."/>
            <person name="Sun H."/>
            <person name="Kurtzman C.P."/>
            <person name="Blackwell M."/>
            <person name="Grigoriev I.V."/>
            <person name="Jeffries T.W."/>
        </authorList>
    </citation>
    <scope>NUCLEOTIDE SEQUENCE [LARGE SCALE GENOMIC DNA]</scope>
    <source>
        <strain evidence="3">NRRL YB-2248</strain>
    </source>
</reference>
<keyword evidence="1" id="KW-0812">Transmembrane</keyword>
<organism evidence="2 3">
    <name type="scientific">[Candida] arabinofermentans NRRL YB-2248</name>
    <dbReference type="NCBI Taxonomy" id="983967"/>
    <lineage>
        <taxon>Eukaryota</taxon>
        <taxon>Fungi</taxon>
        <taxon>Dikarya</taxon>
        <taxon>Ascomycota</taxon>
        <taxon>Saccharomycotina</taxon>
        <taxon>Pichiomycetes</taxon>
        <taxon>Pichiales</taxon>
        <taxon>Pichiaceae</taxon>
        <taxon>Ogataea</taxon>
        <taxon>Ogataea/Candida clade</taxon>
    </lineage>
</organism>
<sequence length="52" mass="6102">MKSKSKFENKFTFRSSCLAYHCELAQGIWACAFDLCFVYALFMLCLCFLVWS</sequence>